<gene>
    <name evidence="13" type="ORF">GCM10009760_26260</name>
</gene>
<dbReference type="Pfam" id="PF02467">
    <property type="entry name" value="Whib"/>
    <property type="match status" value="1"/>
</dbReference>
<evidence type="ECO:0000256" key="3">
    <source>
        <dbReference type="ARBA" id="ARBA00006597"/>
    </source>
</evidence>
<proteinExistence type="inferred from homology"/>
<evidence type="ECO:0000256" key="9">
    <source>
        <dbReference type="ARBA" id="ARBA00023125"/>
    </source>
</evidence>
<evidence type="ECO:0000256" key="2">
    <source>
        <dbReference type="ARBA" id="ARBA00004496"/>
    </source>
</evidence>
<evidence type="ECO:0000256" key="4">
    <source>
        <dbReference type="ARBA" id="ARBA00022485"/>
    </source>
</evidence>
<dbReference type="PANTHER" id="PTHR38839">
    <property type="entry name" value="TRANSCRIPTIONAL REGULATOR WHID-RELATED"/>
    <property type="match status" value="1"/>
</dbReference>
<evidence type="ECO:0000256" key="8">
    <source>
        <dbReference type="ARBA" id="ARBA00023015"/>
    </source>
</evidence>
<dbReference type="EMBL" id="BAAANT010000012">
    <property type="protein sequence ID" value="GAA2141755.1"/>
    <property type="molecule type" value="Genomic_DNA"/>
</dbReference>
<keyword evidence="6" id="KW-0408">Iron</keyword>
<protein>
    <submittedName>
        <fullName evidence="13">WhiB family transcriptional regulator</fullName>
    </submittedName>
</protein>
<comment type="similarity">
    <text evidence="3">Belongs to the WhiB family.</text>
</comment>
<keyword evidence="8" id="KW-0805">Transcription regulation</keyword>
<dbReference type="Proteomes" id="UP001422759">
    <property type="component" value="Unassembled WGS sequence"/>
</dbReference>
<evidence type="ECO:0000259" key="12">
    <source>
        <dbReference type="PROSITE" id="PS51674"/>
    </source>
</evidence>
<evidence type="ECO:0000256" key="7">
    <source>
        <dbReference type="ARBA" id="ARBA00023014"/>
    </source>
</evidence>
<sequence length="88" mass="9668">MTQEWKQRGACARLDADDADRCFFPAGTAAATDEVEAKAICGTCIVRTRCLAHAIANREQGIWGGATDREREYLRRKAQRIARGAQAA</sequence>
<dbReference type="RefSeq" id="WP_344464271.1">
    <property type="nucleotide sequence ID" value="NZ_BAAANT010000012.1"/>
</dbReference>
<evidence type="ECO:0000256" key="1">
    <source>
        <dbReference type="ARBA" id="ARBA00001966"/>
    </source>
</evidence>
<evidence type="ECO:0000256" key="10">
    <source>
        <dbReference type="ARBA" id="ARBA00023157"/>
    </source>
</evidence>
<comment type="subcellular location">
    <subcellularLocation>
        <location evidence="2">Cytoplasm</location>
    </subcellularLocation>
</comment>
<keyword evidence="11" id="KW-0804">Transcription</keyword>
<reference evidence="13 14" key="1">
    <citation type="journal article" date="2019" name="Int. J. Syst. Evol. Microbiol.">
        <title>The Global Catalogue of Microorganisms (GCM) 10K type strain sequencing project: providing services to taxonomists for standard genome sequencing and annotation.</title>
        <authorList>
            <consortium name="The Broad Institute Genomics Platform"/>
            <consortium name="The Broad Institute Genome Sequencing Center for Infectious Disease"/>
            <person name="Wu L."/>
            <person name="Ma J."/>
        </authorList>
    </citation>
    <scope>NUCLEOTIDE SEQUENCE [LARGE SCALE GENOMIC DNA]</scope>
    <source>
        <strain evidence="13 14">JCM 14560</strain>
    </source>
</reference>
<keyword evidence="7" id="KW-0411">Iron-sulfur</keyword>
<evidence type="ECO:0000256" key="5">
    <source>
        <dbReference type="ARBA" id="ARBA00022723"/>
    </source>
</evidence>
<keyword evidence="10" id="KW-1015">Disulfide bond</keyword>
<dbReference type="InterPro" id="IPR034768">
    <property type="entry name" value="4FE4S_WBL"/>
</dbReference>
<name>A0ABN2ZG59_9ACTN</name>
<organism evidence="13 14">
    <name type="scientific">Kitasatospora kazusensis</name>
    <dbReference type="NCBI Taxonomy" id="407974"/>
    <lineage>
        <taxon>Bacteria</taxon>
        <taxon>Bacillati</taxon>
        <taxon>Actinomycetota</taxon>
        <taxon>Actinomycetes</taxon>
        <taxon>Kitasatosporales</taxon>
        <taxon>Streptomycetaceae</taxon>
        <taxon>Kitasatospora</taxon>
    </lineage>
</organism>
<accession>A0ABN2ZG59</accession>
<evidence type="ECO:0000256" key="6">
    <source>
        <dbReference type="ARBA" id="ARBA00023004"/>
    </source>
</evidence>
<comment type="caution">
    <text evidence="13">The sequence shown here is derived from an EMBL/GenBank/DDBJ whole genome shotgun (WGS) entry which is preliminary data.</text>
</comment>
<dbReference type="PROSITE" id="PS51674">
    <property type="entry name" value="4FE4S_WBL"/>
    <property type="match status" value="1"/>
</dbReference>
<evidence type="ECO:0000313" key="13">
    <source>
        <dbReference type="EMBL" id="GAA2141755.1"/>
    </source>
</evidence>
<keyword evidence="5" id="KW-0479">Metal-binding</keyword>
<comment type="cofactor">
    <cofactor evidence="1">
        <name>[4Fe-4S] cluster</name>
        <dbReference type="ChEBI" id="CHEBI:49883"/>
    </cofactor>
</comment>
<keyword evidence="9" id="KW-0238">DNA-binding</keyword>
<keyword evidence="14" id="KW-1185">Reference proteome</keyword>
<evidence type="ECO:0000313" key="14">
    <source>
        <dbReference type="Proteomes" id="UP001422759"/>
    </source>
</evidence>
<dbReference type="InterPro" id="IPR003482">
    <property type="entry name" value="Whib"/>
</dbReference>
<feature type="domain" description="4Fe-4S Wbl-type" evidence="12">
    <location>
        <begin position="10"/>
        <end position="73"/>
    </location>
</feature>
<keyword evidence="4" id="KW-0004">4Fe-4S</keyword>
<evidence type="ECO:0000256" key="11">
    <source>
        <dbReference type="ARBA" id="ARBA00023163"/>
    </source>
</evidence>